<dbReference type="InterPro" id="IPR001647">
    <property type="entry name" value="HTH_TetR"/>
</dbReference>
<dbReference type="Proteomes" id="UP000183028">
    <property type="component" value="Unassembled WGS sequence"/>
</dbReference>
<dbReference type="PANTHER" id="PTHR43479:SF11">
    <property type="entry name" value="ACREF_ENVCD OPERON REPRESSOR-RELATED"/>
    <property type="match status" value="1"/>
</dbReference>
<evidence type="ECO:0000256" key="2">
    <source>
        <dbReference type="PROSITE-ProRule" id="PRU00335"/>
    </source>
</evidence>
<dbReference type="PANTHER" id="PTHR43479">
    <property type="entry name" value="ACREF/ENVCD OPERON REPRESSOR-RELATED"/>
    <property type="match status" value="1"/>
</dbReference>
<sequence>MRRKNLDHELIQGYIEEALFKLMEKKDFEKISVGEIAEVAGVHRATFYRHFTSKEDVVVQYLSNLLTSSQDQALLKINFKAYILPVFQTLYDHKREMLCIHHAHLSSLLSHVLEDYFDFHELSLPTEKQSHLDQEDYAMAYRIGGIYFCLVLWLCHDMGETPEEMAQMAASL</sequence>
<accession>A0A1H6UGL9</accession>
<proteinExistence type="predicted"/>
<dbReference type="STRING" id="322505.SAMN04487836_10625"/>
<name>A0A1H6UGL9_9FIRM</name>
<dbReference type="Pfam" id="PF14278">
    <property type="entry name" value="TetR_C_8"/>
    <property type="match status" value="1"/>
</dbReference>
<dbReference type="PROSITE" id="PS50977">
    <property type="entry name" value="HTH_TETR_2"/>
    <property type="match status" value="1"/>
</dbReference>
<dbReference type="eggNOG" id="COG1309">
    <property type="taxonomic scope" value="Bacteria"/>
</dbReference>
<dbReference type="Pfam" id="PF00440">
    <property type="entry name" value="TetR_N"/>
    <property type="match status" value="1"/>
</dbReference>
<dbReference type="OrthoDB" id="9810250at2"/>
<protein>
    <submittedName>
        <fullName evidence="4">Transcriptional regulator, TetR family</fullName>
    </submittedName>
</protein>
<organism evidence="4 5">
    <name type="scientific">Sharpea azabuensis</name>
    <dbReference type="NCBI Taxonomy" id="322505"/>
    <lineage>
        <taxon>Bacteria</taxon>
        <taxon>Bacillati</taxon>
        <taxon>Bacillota</taxon>
        <taxon>Erysipelotrichia</taxon>
        <taxon>Erysipelotrichales</taxon>
        <taxon>Coprobacillaceae</taxon>
        <taxon>Sharpea</taxon>
    </lineage>
</organism>
<dbReference type="SUPFAM" id="SSF46689">
    <property type="entry name" value="Homeodomain-like"/>
    <property type="match status" value="1"/>
</dbReference>
<evidence type="ECO:0000313" key="4">
    <source>
        <dbReference type="EMBL" id="SEI91469.1"/>
    </source>
</evidence>
<dbReference type="EMBL" id="FNYK01000034">
    <property type="protein sequence ID" value="SEI91469.1"/>
    <property type="molecule type" value="Genomic_DNA"/>
</dbReference>
<dbReference type="Gene3D" id="1.10.357.10">
    <property type="entry name" value="Tetracycline Repressor, domain 2"/>
    <property type="match status" value="1"/>
</dbReference>
<feature type="domain" description="HTH tetR-type" evidence="3">
    <location>
        <begin position="9"/>
        <end position="69"/>
    </location>
</feature>
<dbReference type="InterPro" id="IPR009057">
    <property type="entry name" value="Homeodomain-like_sf"/>
</dbReference>
<reference evidence="5" key="1">
    <citation type="submission" date="2016-10" db="EMBL/GenBank/DDBJ databases">
        <authorList>
            <person name="Varghese N."/>
            <person name="Submissions S."/>
        </authorList>
    </citation>
    <scope>NUCLEOTIDE SEQUENCE [LARGE SCALE GENOMIC DNA]</scope>
    <source>
        <strain evidence="5">DSM 20406</strain>
    </source>
</reference>
<keyword evidence="5" id="KW-1185">Reference proteome</keyword>
<keyword evidence="1 2" id="KW-0238">DNA-binding</keyword>
<evidence type="ECO:0000256" key="1">
    <source>
        <dbReference type="ARBA" id="ARBA00023125"/>
    </source>
</evidence>
<evidence type="ECO:0000259" key="3">
    <source>
        <dbReference type="PROSITE" id="PS50977"/>
    </source>
</evidence>
<feature type="DNA-binding region" description="H-T-H motif" evidence="2">
    <location>
        <begin position="32"/>
        <end position="51"/>
    </location>
</feature>
<dbReference type="InterPro" id="IPR050624">
    <property type="entry name" value="HTH-type_Tx_Regulator"/>
</dbReference>
<dbReference type="InterPro" id="IPR039532">
    <property type="entry name" value="TetR_C_Firmicutes"/>
</dbReference>
<dbReference type="AlphaFoldDB" id="A0A1H6UGL9"/>
<gene>
    <name evidence="4" type="ORF">SAMN04487834_103415</name>
</gene>
<dbReference type="GO" id="GO:0003677">
    <property type="term" value="F:DNA binding"/>
    <property type="evidence" value="ECO:0007669"/>
    <property type="project" value="UniProtKB-UniRule"/>
</dbReference>
<dbReference type="RefSeq" id="WP_074732267.1">
    <property type="nucleotide sequence ID" value="NZ_FNYK01000034.1"/>
</dbReference>
<evidence type="ECO:0000313" key="5">
    <source>
        <dbReference type="Proteomes" id="UP000183028"/>
    </source>
</evidence>